<comment type="caution">
    <text evidence="1">The sequence shown here is derived from an EMBL/GenBank/DDBJ whole genome shotgun (WGS) entry which is preliminary data.</text>
</comment>
<dbReference type="AlphaFoldDB" id="A0A542EB59"/>
<name>A0A542EB59_9ACTN</name>
<evidence type="ECO:0000313" key="1">
    <source>
        <dbReference type="EMBL" id="TQJ12535.1"/>
    </source>
</evidence>
<keyword evidence="2" id="KW-1185">Reference proteome</keyword>
<reference evidence="1 2" key="1">
    <citation type="submission" date="2019-06" db="EMBL/GenBank/DDBJ databases">
        <title>Sequencing the genomes of 1000 actinobacteria strains.</title>
        <authorList>
            <person name="Klenk H.-P."/>
        </authorList>
    </citation>
    <scope>NUCLEOTIDE SEQUENCE [LARGE SCALE GENOMIC DNA]</scope>
    <source>
        <strain evidence="1 2">DSM 17305</strain>
    </source>
</reference>
<dbReference type="RefSeq" id="WP_272952103.1">
    <property type="nucleotide sequence ID" value="NZ_BAAAKA010000007.1"/>
</dbReference>
<protein>
    <submittedName>
        <fullName evidence="1">Uncharacterized protein</fullName>
    </submittedName>
</protein>
<accession>A0A542EB59</accession>
<dbReference type="EMBL" id="VFMM01000002">
    <property type="protein sequence ID" value="TQJ12535.1"/>
    <property type="molecule type" value="Genomic_DNA"/>
</dbReference>
<evidence type="ECO:0000313" key="2">
    <source>
        <dbReference type="Proteomes" id="UP000316298"/>
    </source>
</evidence>
<sequence length="40" mass="4345">MDLRRSWAGARQYDDVTMPAAFVGHGSPMVPEPLGNKKTG</sequence>
<organism evidence="1 2">
    <name type="scientific">Kribbella jejuensis</name>
    <dbReference type="NCBI Taxonomy" id="236068"/>
    <lineage>
        <taxon>Bacteria</taxon>
        <taxon>Bacillati</taxon>
        <taxon>Actinomycetota</taxon>
        <taxon>Actinomycetes</taxon>
        <taxon>Propionibacteriales</taxon>
        <taxon>Kribbellaceae</taxon>
        <taxon>Kribbella</taxon>
    </lineage>
</organism>
<proteinExistence type="predicted"/>
<gene>
    <name evidence="1" type="ORF">FB475_5482</name>
</gene>
<dbReference type="Proteomes" id="UP000316298">
    <property type="component" value="Unassembled WGS sequence"/>
</dbReference>